<reference evidence="4 6" key="2">
    <citation type="submission" date="2018-06" db="EMBL/GenBank/DDBJ databases">
        <authorList>
            <consortium name="Pathogen Informatics"/>
            <person name="Doyle S."/>
        </authorList>
    </citation>
    <scope>NUCLEOTIDE SEQUENCE [LARGE SCALE GENOMIC DNA]</scope>
    <source>
        <strain evidence="4 6">NCTC11401</strain>
    </source>
</reference>
<dbReference type="AlphaFoldDB" id="A0A377GMX6"/>
<evidence type="ECO:0000313" key="3">
    <source>
        <dbReference type="EMBL" id="SIR86213.1"/>
    </source>
</evidence>
<proteinExistence type="predicted"/>
<organism evidence="4 6">
    <name type="scientific">Fluoribacter gormanii</name>
    <dbReference type="NCBI Taxonomy" id="464"/>
    <lineage>
        <taxon>Bacteria</taxon>
        <taxon>Pseudomonadati</taxon>
        <taxon>Pseudomonadota</taxon>
        <taxon>Gammaproteobacteria</taxon>
        <taxon>Legionellales</taxon>
        <taxon>Legionellaceae</taxon>
        <taxon>Fluoribacter</taxon>
    </lineage>
</organism>
<accession>A0A377GMX6</accession>
<dbReference type="OrthoDB" id="5653471at2"/>
<dbReference type="EMBL" id="FTNL01000031">
    <property type="protein sequence ID" value="SIR86213.1"/>
    <property type="molecule type" value="Genomic_DNA"/>
</dbReference>
<protein>
    <submittedName>
        <fullName evidence="4">Uncharacterized protein</fullName>
    </submittedName>
</protein>
<sequence length="265" mass="30971">MGETLHRLTRRDEGAKEAGKKIESAINEILALEKEFISLICYKAFEQLKKARNIAEDNDYLYIIEALTDDNLIDIIDNFKIKLPKIDKALINMGKGVKEELEDMVSEFNRLKKQWQTNTKTITELNEQIETLPAKEPGGWARFLADKQPGLVKRFFLRFVHKESINEAKRECTNYETRKTLEHDVCKLQSANEELKEQSNVYEKQIENEKARKQLIEHQKILLEKIEQLEKNAAVLIPKTKEPKNVVQATPPRDEDDELQFTMEW</sequence>
<dbReference type="RefSeq" id="WP_058469426.1">
    <property type="nucleotide sequence ID" value="NZ_CAAAIX010000033.1"/>
</dbReference>
<evidence type="ECO:0000313" key="5">
    <source>
        <dbReference type="Proteomes" id="UP000186808"/>
    </source>
</evidence>
<keyword evidence="1" id="KW-0175">Coiled coil</keyword>
<gene>
    <name evidence="4" type="ORF">NCTC11401_03011</name>
    <name evidence="3" type="ORF">SAMN05421777_13125</name>
</gene>
<dbReference type="EMBL" id="UGGV01000001">
    <property type="protein sequence ID" value="STO26159.1"/>
    <property type="molecule type" value="Genomic_DNA"/>
</dbReference>
<name>A0A377GMX6_9GAMM</name>
<dbReference type="Proteomes" id="UP000186808">
    <property type="component" value="Unassembled WGS sequence"/>
</dbReference>
<feature type="region of interest" description="Disordered" evidence="2">
    <location>
        <begin position="243"/>
        <end position="265"/>
    </location>
</feature>
<dbReference type="Proteomes" id="UP000254374">
    <property type="component" value="Unassembled WGS sequence"/>
</dbReference>
<evidence type="ECO:0000256" key="1">
    <source>
        <dbReference type="SAM" id="Coils"/>
    </source>
</evidence>
<reference evidence="3 5" key="1">
    <citation type="submission" date="2017-01" db="EMBL/GenBank/DDBJ databases">
        <authorList>
            <person name="Varghese N."/>
            <person name="Submissions S."/>
        </authorList>
    </citation>
    <scope>NUCLEOTIDE SEQUENCE [LARGE SCALE GENOMIC DNA]</scope>
    <source>
        <strain evidence="3 5">ATCC 33342</strain>
    </source>
</reference>
<evidence type="ECO:0000256" key="2">
    <source>
        <dbReference type="SAM" id="MobiDB-lite"/>
    </source>
</evidence>
<evidence type="ECO:0000313" key="4">
    <source>
        <dbReference type="EMBL" id="STO26159.1"/>
    </source>
</evidence>
<feature type="coiled-coil region" evidence="1">
    <location>
        <begin position="188"/>
        <end position="232"/>
    </location>
</feature>
<evidence type="ECO:0000313" key="6">
    <source>
        <dbReference type="Proteomes" id="UP000254374"/>
    </source>
</evidence>
<keyword evidence="5" id="KW-1185">Reference proteome</keyword>